<feature type="binding site" evidence="9">
    <location>
        <position position="281"/>
    </location>
    <ligand>
        <name>K(+)</name>
        <dbReference type="ChEBI" id="CHEBI:29103"/>
    </ligand>
</feature>
<feature type="binding site" evidence="9">
    <location>
        <position position="245"/>
    </location>
    <ligand>
        <name>substrate</name>
    </ligand>
</feature>
<dbReference type="GO" id="GO:0046872">
    <property type="term" value="F:metal ion binding"/>
    <property type="evidence" value="ECO:0007669"/>
    <property type="project" value="UniProtKB-KW"/>
</dbReference>
<evidence type="ECO:0000313" key="11">
    <source>
        <dbReference type="EMBL" id="MBC5735685.1"/>
    </source>
</evidence>
<dbReference type="CDD" id="cd01174">
    <property type="entry name" value="ribokinase"/>
    <property type="match status" value="1"/>
</dbReference>
<keyword evidence="7 9" id="KW-0630">Potassium</keyword>
<feature type="binding site" evidence="9">
    <location>
        <position position="241"/>
    </location>
    <ligand>
        <name>K(+)</name>
        <dbReference type="ChEBI" id="CHEBI:29103"/>
    </ligand>
</feature>
<evidence type="ECO:0000256" key="5">
    <source>
        <dbReference type="ARBA" id="ARBA00022840"/>
    </source>
</evidence>
<comment type="function">
    <text evidence="9">Catalyzes the phosphorylation of ribose at O-5 in a reaction requiring ATP and magnesium. The resulting D-ribose-5-phosphate can then be used either for sythesis of nucleotides, histidine, and tryptophan, or as a component of the pentose phosphate pathway.</text>
</comment>
<comment type="subcellular location">
    <subcellularLocation>
        <location evidence="9">Cytoplasm</location>
    </subcellularLocation>
</comment>
<keyword evidence="9" id="KW-0963">Cytoplasm</keyword>
<feature type="binding site" evidence="9">
    <location>
        <position position="276"/>
    </location>
    <ligand>
        <name>K(+)</name>
        <dbReference type="ChEBI" id="CHEBI:29103"/>
    </ligand>
</feature>
<dbReference type="InterPro" id="IPR029056">
    <property type="entry name" value="Ribokinase-like"/>
</dbReference>
<dbReference type="Gene3D" id="3.40.1190.20">
    <property type="match status" value="1"/>
</dbReference>
<feature type="binding site" evidence="9">
    <location>
        <begin position="213"/>
        <end position="218"/>
    </location>
    <ligand>
        <name>ATP</name>
        <dbReference type="ChEBI" id="CHEBI:30616"/>
    </ligand>
</feature>
<evidence type="ECO:0000256" key="9">
    <source>
        <dbReference type="HAMAP-Rule" id="MF_01987"/>
    </source>
</evidence>
<evidence type="ECO:0000256" key="4">
    <source>
        <dbReference type="ARBA" id="ARBA00022777"/>
    </source>
</evidence>
<dbReference type="GO" id="GO:0004747">
    <property type="term" value="F:ribokinase activity"/>
    <property type="evidence" value="ECO:0007669"/>
    <property type="project" value="UniProtKB-UniRule"/>
</dbReference>
<feature type="binding site" evidence="9">
    <location>
        <position position="181"/>
    </location>
    <ligand>
        <name>ATP</name>
        <dbReference type="ChEBI" id="CHEBI:30616"/>
    </ligand>
</feature>
<evidence type="ECO:0000256" key="8">
    <source>
        <dbReference type="ARBA" id="ARBA00023277"/>
    </source>
</evidence>
<comment type="subunit">
    <text evidence="9">Homodimer.</text>
</comment>
<dbReference type="InterPro" id="IPR011611">
    <property type="entry name" value="PfkB_dom"/>
</dbReference>
<feature type="binding site" evidence="9">
    <location>
        <position position="239"/>
    </location>
    <ligand>
        <name>K(+)</name>
        <dbReference type="ChEBI" id="CHEBI:29103"/>
    </ligand>
</feature>
<comment type="cofactor">
    <cofactor evidence="9">
        <name>Mg(2+)</name>
        <dbReference type="ChEBI" id="CHEBI:18420"/>
    </cofactor>
    <text evidence="9">Requires a divalent cation, most likely magnesium in vivo, as an electrophilic catalyst to aid phosphoryl group transfer. It is the chelate of the metal and the nucleotide that is the actual substrate.</text>
</comment>
<dbReference type="GO" id="GO:0005524">
    <property type="term" value="F:ATP binding"/>
    <property type="evidence" value="ECO:0007669"/>
    <property type="project" value="UniProtKB-UniRule"/>
</dbReference>
<keyword evidence="8 9" id="KW-0119">Carbohydrate metabolism</keyword>
<dbReference type="InterPro" id="IPR002139">
    <property type="entry name" value="Ribo/fructo_kinase"/>
</dbReference>
<reference evidence="11" key="1">
    <citation type="submission" date="2020-08" db="EMBL/GenBank/DDBJ databases">
        <title>Genome public.</title>
        <authorList>
            <person name="Liu C."/>
            <person name="Sun Q."/>
        </authorList>
    </citation>
    <scope>NUCLEOTIDE SEQUENCE</scope>
    <source>
        <strain evidence="11">NSJ-52</strain>
    </source>
</reference>
<evidence type="ECO:0000313" key="12">
    <source>
        <dbReference type="Proteomes" id="UP000607645"/>
    </source>
</evidence>
<dbReference type="Pfam" id="PF00294">
    <property type="entry name" value="PfkB"/>
    <property type="match status" value="1"/>
</dbReference>
<comment type="caution">
    <text evidence="11">The sequence shown here is derived from an EMBL/GenBank/DDBJ whole genome shotgun (WGS) entry which is preliminary data.</text>
</comment>
<gene>
    <name evidence="9" type="primary">rbsK</name>
    <name evidence="11" type="ORF">H8S62_01500</name>
</gene>
<comment type="activity regulation">
    <text evidence="9">Activated by a monovalent cation that binds near, but not in, the active site. The most likely occupant of the site in vivo is potassium. Ion binding induces a conformational change that may alter substrate affinity.</text>
</comment>
<comment type="catalytic activity">
    <reaction evidence="9">
        <text>D-ribose + ATP = D-ribose 5-phosphate + ADP + H(+)</text>
        <dbReference type="Rhea" id="RHEA:13697"/>
        <dbReference type="ChEBI" id="CHEBI:15378"/>
        <dbReference type="ChEBI" id="CHEBI:30616"/>
        <dbReference type="ChEBI" id="CHEBI:47013"/>
        <dbReference type="ChEBI" id="CHEBI:78346"/>
        <dbReference type="ChEBI" id="CHEBI:456216"/>
        <dbReference type="EC" id="2.7.1.15"/>
    </reaction>
</comment>
<feature type="binding site" evidence="9">
    <location>
        <begin position="11"/>
        <end position="13"/>
    </location>
    <ligand>
        <name>substrate</name>
    </ligand>
</feature>
<dbReference type="GO" id="GO:0019303">
    <property type="term" value="P:D-ribose catabolic process"/>
    <property type="evidence" value="ECO:0007669"/>
    <property type="project" value="UniProtKB-UniRule"/>
</dbReference>
<feature type="binding site" evidence="9">
    <location>
        <begin position="244"/>
        <end position="245"/>
    </location>
    <ligand>
        <name>ATP</name>
        <dbReference type="ChEBI" id="CHEBI:30616"/>
    </ligand>
</feature>
<evidence type="ECO:0000256" key="6">
    <source>
        <dbReference type="ARBA" id="ARBA00022842"/>
    </source>
</evidence>
<keyword evidence="6 9" id="KW-0460">Magnesium</keyword>
<sequence>MNQILCIGSVNLDHTYQVPHIVRPGETIACAGYRRHWGGKGLNQALALARAGADVHLAARVSAADLPALAALGAENGLDTALTEGCASPTGHAVIQVDGSGQNCIVIYAGANATLDGDFVSAALAPFGPGDLLLLQNEVRDVPGILRAARSRGLTVALNPSPVDPAMRDWPLEEADLLILNEVEGEALTGSAEPDAILDALARRCPSTRLVLTLGGSGSRYRFGGESLTQPVFRATAVDTTAAGDTFTGYFLSSFVKDRTDISAALSSAAKAAAIAVSRRGAADSIPFAAEVADSQLRP</sequence>
<keyword evidence="5 9" id="KW-0067">ATP-binding</keyword>
<organism evidence="11 12">
    <name type="scientific">Lawsonibacter faecis</name>
    <dbReference type="NCBI Taxonomy" id="2763052"/>
    <lineage>
        <taxon>Bacteria</taxon>
        <taxon>Bacillati</taxon>
        <taxon>Bacillota</taxon>
        <taxon>Clostridia</taxon>
        <taxon>Eubacteriales</taxon>
        <taxon>Oscillospiraceae</taxon>
        <taxon>Lawsonibacter</taxon>
    </lineage>
</organism>
<dbReference type="EC" id="2.7.1.15" evidence="9"/>
<protein>
    <recommendedName>
        <fullName evidence="9">Ribokinase</fullName>
        <shortName evidence="9">RK</shortName>
        <ecNumber evidence="9">2.7.1.15</ecNumber>
    </recommendedName>
</protein>
<comment type="caution">
    <text evidence="9">Lacks conserved residue(s) required for the propagation of feature annotation.</text>
</comment>
<proteinExistence type="inferred from homology"/>
<evidence type="ECO:0000256" key="1">
    <source>
        <dbReference type="ARBA" id="ARBA00022679"/>
    </source>
</evidence>
<keyword evidence="3 9" id="KW-0547">Nucleotide-binding</keyword>
<accession>A0A8J6JIY0</accession>
<dbReference type="Proteomes" id="UP000607645">
    <property type="component" value="Unassembled WGS sequence"/>
</dbReference>
<feature type="binding site" evidence="9">
    <location>
        <position position="138"/>
    </location>
    <ligand>
        <name>substrate</name>
    </ligand>
</feature>
<comment type="similarity">
    <text evidence="9">Belongs to the carbohydrate kinase PfkB family. Ribokinase subfamily.</text>
</comment>
<evidence type="ECO:0000259" key="10">
    <source>
        <dbReference type="Pfam" id="PF00294"/>
    </source>
</evidence>
<comment type="pathway">
    <text evidence="9">Carbohydrate metabolism; D-ribose degradation; D-ribose 5-phosphate from beta-D-ribopyranose: step 2/2.</text>
</comment>
<dbReference type="InterPro" id="IPR011877">
    <property type="entry name" value="Ribokinase"/>
</dbReference>
<evidence type="ECO:0000256" key="2">
    <source>
        <dbReference type="ARBA" id="ARBA00022723"/>
    </source>
</evidence>
<dbReference type="RefSeq" id="WP_186918259.1">
    <property type="nucleotide sequence ID" value="NZ_JACOPQ010000001.1"/>
</dbReference>
<dbReference type="EMBL" id="JACOPQ010000001">
    <property type="protein sequence ID" value="MBC5735685.1"/>
    <property type="molecule type" value="Genomic_DNA"/>
</dbReference>
<keyword evidence="1 9" id="KW-0808">Transferase</keyword>
<feature type="binding site" evidence="9">
    <location>
        <position position="279"/>
    </location>
    <ligand>
        <name>K(+)</name>
        <dbReference type="ChEBI" id="CHEBI:29103"/>
    </ligand>
</feature>
<evidence type="ECO:0000256" key="7">
    <source>
        <dbReference type="ARBA" id="ARBA00022958"/>
    </source>
</evidence>
<keyword evidence="4 9" id="KW-0418">Kinase</keyword>
<dbReference type="AlphaFoldDB" id="A0A8J6JIY0"/>
<dbReference type="HAMAP" id="MF_01987">
    <property type="entry name" value="Ribokinase"/>
    <property type="match status" value="1"/>
</dbReference>
<dbReference type="PANTHER" id="PTHR10584">
    <property type="entry name" value="SUGAR KINASE"/>
    <property type="match status" value="1"/>
</dbReference>
<dbReference type="PANTHER" id="PTHR10584:SF166">
    <property type="entry name" value="RIBOKINASE"/>
    <property type="match status" value="1"/>
</dbReference>
<keyword evidence="2 9" id="KW-0479">Metal-binding</keyword>
<evidence type="ECO:0000256" key="3">
    <source>
        <dbReference type="ARBA" id="ARBA00022741"/>
    </source>
</evidence>
<dbReference type="PRINTS" id="PR00990">
    <property type="entry name" value="RIBOKINASE"/>
</dbReference>
<feature type="binding site" evidence="9">
    <location>
        <position position="285"/>
    </location>
    <ligand>
        <name>K(+)</name>
        <dbReference type="ChEBI" id="CHEBI:29103"/>
    </ligand>
</feature>
<dbReference type="GO" id="GO:0005737">
    <property type="term" value="C:cytoplasm"/>
    <property type="evidence" value="ECO:0007669"/>
    <property type="project" value="UniProtKB-SubCell"/>
</dbReference>
<name>A0A8J6JIY0_9FIRM</name>
<feature type="binding site" evidence="9">
    <location>
        <begin position="39"/>
        <end position="43"/>
    </location>
    <ligand>
        <name>substrate</name>
    </ligand>
</feature>
<dbReference type="SUPFAM" id="SSF53613">
    <property type="entry name" value="Ribokinase-like"/>
    <property type="match status" value="1"/>
</dbReference>
<feature type="active site" description="Proton acceptor" evidence="9">
    <location>
        <position position="245"/>
    </location>
</feature>
<keyword evidence="12" id="KW-1185">Reference proteome</keyword>
<dbReference type="UniPathway" id="UPA00916">
    <property type="reaction ID" value="UER00889"/>
</dbReference>
<feature type="domain" description="Carbohydrate kinase PfkB" evidence="10">
    <location>
        <begin position="1"/>
        <end position="287"/>
    </location>
</feature>